<evidence type="ECO:0000259" key="1">
    <source>
        <dbReference type="Pfam" id="PF01590"/>
    </source>
</evidence>
<dbReference type="Pfam" id="PF01590">
    <property type="entry name" value="GAF"/>
    <property type="match status" value="1"/>
</dbReference>
<dbReference type="SUPFAM" id="SSF55781">
    <property type="entry name" value="GAF domain-like"/>
    <property type="match status" value="1"/>
</dbReference>
<reference evidence="2 3" key="1">
    <citation type="submission" date="2022-01" db="EMBL/GenBank/DDBJ databases">
        <title>A chromosomal length assembly of Cordylochernes scorpioides.</title>
        <authorList>
            <person name="Zeh D."/>
            <person name="Zeh J."/>
        </authorList>
    </citation>
    <scope>NUCLEOTIDE SEQUENCE [LARGE SCALE GENOMIC DNA]</scope>
    <source>
        <strain evidence="2">IN4F17</strain>
        <tissue evidence="2">Whole Body</tissue>
    </source>
</reference>
<dbReference type="Proteomes" id="UP001235939">
    <property type="component" value="Chromosome 15"/>
</dbReference>
<accession>A0ABY6L969</accession>
<dbReference type="EMBL" id="CP092877">
    <property type="protein sequence ID" value="UYV77688.1"/>
    <property type="molecule type" value="Genomic_DNA"/>
</dbReference>
<sequence>MYWSLLVASPKSFREQTEKFEWSRDSTTRSTLASYVSKTREAIRIKASDKDSRFPDGIRTAMGAPKVILCHPIIQPDGDLLGVLELYRFEESEFYEEDEEIVNSYLVWGGIALHYAELYTTMAKQRKLNNFLLTVVRSIFQDMVSMDSVIVKIMLVNADRASLFLVDCKTKELYARIFDVSGGEDENGTAKMGASKEISVPKLYNIKRHYEQHKSKYDTYEGLMRQEKLKEFKLGMKKQQFMFTKVSQESEAAVHASYVLSDMIAKHSKPFTEGDFIKEYLIKAAEIVCPGSV</sequence>
<gene>
    <name evidence="2" type="ORF">LAZ67_15001939</name>
</gene>
<dbReference type="PANTHER" id="PTHR45913:SF5">
    <property type="entry name" value="GENERAL TRANSCRIPTION FACTOR II-I REPEAT DOMAIN-CONTAINING PROTEIN 2A-LIKE PROTEIN"/>
    <property type="match status" value="1"/>
</dbReference>
<proteinExistence type="predicted"/>
<dbReference type="InterPro" id="IPR003018">
    <property type="entry name" value="GAF"/>
</dbReference>
<evidence type="ECO:0000313" key="2">
    <source>
        <dbReference type="EMBL" id="UYV77688.1"/>
    </source>
</evidence>
<dbReference type="InterPro" id="IPR029016">
    <property type="entry name" value="GAF-like_dom_sf"/>
</dbReference>
<dbReference type="Gene3D" id="3.30.450.40">
    <property type="match status" value="2"/>
</dbReference>
<protein>
    <recommendedName>
        <fullName evidence="1">GAF domain-containing protein</fullName>
    </recommendedName>
</protein>
<keyword evidence="3" id="KW-1185">Reference proteome</keyword>
<name>A0ABY6L969_9ARAC</name>
<dbReference type="PANTHER" id="PTHR45913">
    <property type="entry name" value="EPM2A-INTERACTING PROTEIN 1"/>
    <property type="match status" value="1"/>
</dbReference>
<feature type="domain" description="GAF" evidence="1">
    <location>
        <begin position="18"/>
        <end position="105"/>
    </location>
</feature>
<evidence type="ECO:0000313" key="3">
    <source>
        <dbReference type="Proteomes" id="UP001235939"/>
    </source>
</evidence>
<organism evidence="2 3">
    <name type="scientific">Cordylochernes scorpioides</name>
    <dbReference type="NCBI Taxonomy" id="51811"/>
    <lineage>
        <taxon>Eukaryota</taxon>
        <taxon>Metazoa</taxon>
        <taxon>Ecdysozoa</taxon>
        <taxon>Arthropoda</taxon>
        <taxon>Chelicerata</taxon>
        <taxon>Arachnida</taxon>
        <taxon>Pseudoscorpiones</taxon>
        <taxon>Cheliferoidea</taxon>
        <taxon>Chernetidae</taxon>
        <taxon>Cordylochernes</taxon>
    </lineage>
</organism>